<keyword evidence="1" id="KW-0812">Transmembrane</keyword>
<dbReference type="HOGENOM" id="CLU_2019455_0_0_1"/>
<gene>
    <name evidence="2" type="ORF">TRAES_3BF032700120CFD_c1</name>
</gene>
<evidence type="ECO:0000313" key="2">
    <source>
        <dbReference type="EMBL" id="CDM84818.1"/>
    </source>
</evidence>
<keyword evidence="1" id="KW-0472">Membrane</keyword>
<accession>A0A077RVQ2</accession>
<proteinExistence type="predicted"/>
<evidence type="ECO:0000256" key="1">
    <source>
        <dbReference type="SAM" id="Phobius"/>
    </source>
</evidence>
<dbReference type="Gene3D" id="3.40.50.720">
    <property type="entry name" value="NAD(P)-binding Rossmann-like Domain"/>
    <property type="match status" value="1"/>
</dbReference>
<sequence>MPEGCILDVYIAVFNKDKISLASHDEYMVAGERNFFPLLLEASSPLYPILALVCLSTSILLNIVLGASKAIALLVNMCRRICGLALLDLCKCMSRRFLGAVVYYVSPSKLFALLVNMYRRIHC</sequence>
<organism evidence="2">
    <name type="scientific">Triticum aestivum</name>
    <name type="common">Wheat</name>
    <dbReference type="NCBI Taxonomy" id="4565"/>
    <lineage>
        <taxon>Eukaryota</taxon>
        <taxon>Viridiplantae</taxon>
        <taxon>Streptophyta</taxon>
        <taxon>Embryophyta</taxon>
        <taxon>Tracheophyta</taxon>
        <taxon>Spermatophyta</taxon>
        <taxon>Magnoliopsida</taxon>
        <taxon>Liliopsida</taxon>
        <taxon>Poales</taxon>
        <taxon>Poaceae</taxon>
        <taxon>BOP clade</taxon>
        <taxon>Pooideae</taxon>
        <taxon>Triticodae</taxon>
        <taxon>Triticeae</taxon>
        <taxon>Triticinae</taxon>
        <taxon>Triticum</taxon>
    </lineage>
</organism>
<dbReference type="EMBL" id="HG670306">
    <property type="protein sequence ID" value="CDM84818.1"/>
    <property type="molecule type" value="Genomic_DNA"/>
</dbReference>
<dbReference type="AlphaFoldDB" id="A0A077RVQ2"/>
<protein>
    <submittedName>
        <fullName evidence="2">Uncharacterized protein</fullName>
    </submittedName>
</protein>
<name>A0A077RVQ2_WHEAT</name>
<feature type="transmembrane region" description="Helical" evidence="1">
    <location>
        <begin position="46"/>
        <end position="76"/>
    </location>
</feature>
<reference evidence="2" key="1">
    <citation type="journal article" date="2014" name="Science">
        <title>Structural and functional partitioning of bread wheat chromosome 3B.</title>
        <authorList>
            <person name="Choulet F."/>
            <person name="Alberti A."/>
            <person name="Theil S."/>
            <person name="Glover N."/>
            <person name="Barbe V."/>
            <person name="Daron J."/>
            <person name="Pingault L."/>
            <person name="Sourdille P."/>
            <person name="Couloux A."/>
            <person name="Paux E."/>
            <person name="Leroy P."/>
            <person name="Mangenot S."/>
            <person name="Guilhot N."/>
            <person name="Le Gouis J."/>
            <person name="Balfourier F."/>
            <person name="Alaux M."/>
            <person name="Jamilloux V."/>
            <person name="Poulain J."/>
            <person name="Durand C."/>
            <person name="Bellec A."/>
            <person name="Gaspin C."/>
            <person name="Safar J."/>
            <person name="Dolezel J."/>
            <person name="Rogers J."/>
            <person name="Vandepoele K."/>
            <person name="Aury J.M."/>
            <person name="Mayer K."/>
            <person name="Berges H."/>
            <person name="Quesneville H."/>
            <person name="Wincker P."/>
            <person name="Feuillet C."/>
        </authorList>
    </citation>
    <scope>NUCLEOTIDE SEQUENCE</scope>
</reference>
<keyword evidence="1" id="KW-1133">Transmembrane helix</keyword>